<evidence type="ECO:0000256" key="1">
    <source>
        <dbReference type="SAM" id="Phobius"/>
    </source>
</evidence>
<feature type="transmembrane region" description="Helical" evidence="1">
    <location>
        <begin position="6"/>
        <end position="25"/>
    </location>
</feature>
<dbReference type="EMBL" id="JAIQCV010000008">
    <property type="protein sequence ID" value="KAH1074704.1"/>
    <property type="molecule type" value="Genomic_DNA"/>
</dbReference>
<name>A0A9D3ZZC8_9ROSI</name>
<dbReference type="AlphaFoldDB" id="A0A9D3ZZC8"/>
<dbReference type="OrthoDB" id="1705419at2759"/>
<dbReference type="PANTHER" id="PTHR33116">
    <property type="entry name" value="REVERSE TRANSCRIPTASE ZINC-BINDING DOMAIN-CONTAINING PROTEIN-RELATED-RELATED"/>
    <property type="match status" value="1"/>
</dbReference>
<organism evidence="2 3">
    <name type="scientific">Gossypium stocksii</name>
    <dbReference type="NCBI Taxonomy" id="47602"/>
    <lineage>
        <taxon>Eukaryota</taxon>
        <taxon>Viridiplantae</taxon>
        <taxon>Streptophyta</taxon>
        <taxon>Embryophyta</taxon>
        <taxon>Tracheophyta</taxon>
        <taxon>Spermatophyta</taxon>
        <taxon>Magnoliopsida</taxon>
        <taxon>eudicotyledons</taxon>
        <taxon>Gunneridae</taxon>
        <taxon>Pentapetalae</taxon>
        <taxon>rosids</taxon>
        <taxon>malvids</taxon>
        <taxon>Malvales</taxon>
        <taxon>Malvaceae</taxon>
        <taxon>Malvoideae</taxon>
        <taxon>Gossypium</taxon>
    </lineage>
</organism>
<keyword evidence="1" id="KW-0812">Transmembrane</keyword>
<dbReference type="Proteomes" id="UP000828251">
    <property type="component" value="Unassembled WGS sequence"/>
</dbReference>
<accession>A0A9D3ZZC8</accession>
<reference evidence="2 3" key="1">
    <citation type="journal article" date="2021" name="Plant Biotechnol. J.">
        <title>Multi-omics assisted identification of the key and species-specific regulatory components of drought-tolerant mechanisms in Gossypium stocksii.</title>
        <authorList>
            <person name="Yu D."/>
            <person name="Ke L."/>
            <person name="Zhang D."/>
            <person name="Wu Y."/>
            <person name="Sun Y."/>
            <person name="Mei J."/>
            <person name="Sun J."/>
            <person name="Sun Y."/>
        </authorList>
    </citation>
    <scope>NUCLEOTIDE SEQUENCE [LARGE SCALE GENOMIC DNA]</scope>
    <source>
        <strain evidence="3">cv. E1</strain>
        <tissue evidence="2">Leaf</tissue>
    </source>
</reference>
<keyword evidence="3" id="KW-1185">Reference proteome</keyword>
<evidence type="ECO:0000313" key="2">
    <source>
        <dbReference type="EMBL" id="KAH1074704.1"/>
    </source>
</evidence>
<dbReference type="PANTHER" id="PTHR33116:SF75">
    <property type="entry name" value="RIBONUCLEASE H PROTEIN"/>
    <property type="match status" value="1"/>
</dbReference>
<comment type="caution">
    <text evidence="2">The sequence shown here is derived from an EMBL/GenBank/DDBJ whole genome shotgun (WGS) entry which is preliminary data.</text>
</comment>
<keyword evidence="1" id="KW-0472">Membrane</keyword>
<sequence>MSWAARIVLINAVLLSLPIYFMSLFKAPVSVIKRIDKIRRNFLWRGVDGKRRMMKVSWKQICRSKEKGGARVVNFGIKNKALLAKWIWHN</sequence>
<protein>
    <submittedName>
        <fullName evidence="2">Uncharacterized protein</fullName>
    </submittedName>
</protein>
<gene>
    <name evidence="2" type="ORF">J1N35_027032</name>
</gene>
<proteinExistence type="predicted"/>
<evidence type="ECO:0000313" key="3">
    <source>
        <dbReference type="Proteomes" id="UP000828251"/>
    </source>
</evidence>
<keyword evidence="1" id="KW-1133">Transmembrane helix</keyword>